<name>A0ABX0E0I7_9ACTN</name>
<sequence length="360" mass="36068">MSASSTRPSYAAVLRMPCAKRTFTAAVVGRLSYGMVSLTVMLAVSRATGSYAVAGTVMALFGAASVFLTPLRAALIDRHGPRRALLPMAGLYAGLLGVLAAVGWRPGAPPALLGVVAVAAGSCTPPLGAAMRAVWGELIADRRLLQRAYSLDGGAEELTFVTGPLLVGLVVGFAPPAAGVAVSAVLVGAGTLGFAMSPAVRGVAVRASRVRLRMRGWRGLLQPVVVAGGVGLALGAVELLVLAFAEQRQHGDDTVAWVLAALSAGSAVGGLLNGAVNWRVSARIRLPLLAVGLALALGAAGWAPGLVTLSAAMAVAGLFVAPALTTSYLLADEAGAWAGGCLLYTSDAADDLRSVGVGGG</sequence>
<feature type="transmembrane region" description="Helical" evidence="1">
    <location>
        <begin position="23"/>
        <end position="45"/>
    </location>
</feature>
<feature type="transmembrane region" description="Helical" evidence="1">
    <location>
        <begin position="180"/>
        <end position="200"/>
    </location>
</feature>
<evidence type="ECO:0000256" key="1">
    <source>
        <dbReference type="SAM" id="Phobius"/>
    </source>
</evidence>
<feature type="transmembrane region" description="Helical" evidence="1">
    <location>
        <begin position="85"/>
        <end position="105"/>
    </location>
</feature>
<dbReference type="PANTHER" id="PTHR23542:SF1">
    <property type="entry name" value="MAJOR FACILITATOR SUPERFAMILY (MFS) PROFILE DOMAIN-CONTAINING PROTEIN"/>
    <property type="match status" value="1"/>
</dbReference>
<feature type="transmembrane region" description="Helical" evidence="1">
    <location>
        <begin position="220"/>
        <end position="243"/>
    </location>
</feature>
<dbReference type="SUPFAM" id="SSF103473">
    <property type="entry name" value="MFS general substrate transporter"/>
    <property type="match status" value="1"/>
</dbReference>
<protein>
    <submittedName>
        <fullName evidence="2">MFS transporter</fullName>
    </submittedName>
</protein>
<feature type="transmembrane region" description="Helical" evidence="1">
    <location>
        <begin position="111"/>
        <end position="135"/>
    </location>
</feature>
<accession>A0ABX0E0I7</accession>
<feature type="non-terminal residue" evidence="2">
    <location>
        <position position="360"/>
    </location>
</feature>
<keyword evidence="1" id="KW-0472">Membrane</keyword>
<feature type="transmembrane region" description="Helical" evidence="1">
    <location>
        <begin position="309"/>
        <end position="330"/>
    </location>
</feature>
<dbReference type="Pfam" id="PF07690">
    <property type="entry name" value="MFS_1"/>
    <property type="match status" value="1"/>
</dbReference>
<proteinExistence type="predicted"/>
<dbReference type="PANTHER" id="PTHR23542">
    <property type="match status" value="1"/>
</dbReference>
<dbReference type="EMBL" id="JAAKZX010000199">
    <property type="protein sequence ID" value="NGO47725.1"/>
    <property type="molecule type" value="Genomic_DNA"/>
</dbReference>
<keyword evidence="1" id="KW-1133">Transmembrane helix</keyword>
<feature type="transmembrane region" description="Helical" evidence="1">
    <location>
        <begin position="51"/>
        <end position="73"/>
    </location>
</feature>
<dbReference type="InterPro" id="IPR036259">
    <property type="entry name" value="MFS_trans_sf"/>
</dbReference>
<feature type="transmembrane region" description="Helical" evidence="1">
    <location>
        <begin position="155"/>
        <end position="174"/>
    </location>
</feature>
<evidence type="ECO:0000313" key="2">
    <source>
        <dbReference type="EMBL" id="NGO47725.1"/>
    </source>
</evidence>
<keyword evidence="3" id="KW-1185">Reference proteome</keyword>
<feature type="transmembrane region" description="Helical" evidence="1">
    <location>
        <begin position="286"/>
        <end position="303"/>
    </location>
</feature>
<keyword evidence="1" id="KW-0812">Transmembrane</keyword>
<organism evidence="2 3">
    <name type="scientific">Streptomyces ureilyticus</name>
    <dbReference type="NCBI Taxonomy" id="1775131"/>
    <lineage>
        <taxon>Bacteria</taxon>
        <taxon>Bacillati</taxon>
        <taxon>Actinomycetota</taxon>
        <taxon>Actinomycetes</taxon>
        <taxon>Kitasatosporales</taxon>
        <taxon>Streptomycetaceae</taxon>
        <taxon>Streptomyces</taxon>
    </lineage>
</organism>
<dbReference type="InterPro" id="IPR011701">
    <property type="entry name" value="MFS"/>
</dbReference>
<feature type="transmembrane region" description="Helical" evidence="1">
    <location>
        <begin position="255"/>
        <end position="274"/>
    </location>
</feature>
<gene>
    <name evidence="2" type="ORF">G6048_38470</name>
</gene>
<reference evidence="2 3" key="1">
    <citation type="submission" date="2020-02" db="EMBL/GenBank/DDBJ databases">
        <title>Whole-genome analyses of novel actinobacteria.</title>
        <authorList>
            <person name="Sahin N."/>
            <person name="Tokatli A."/>
        </authorList>
    </citation>
    <scope>NUCLEOTIDE SEQUENCE [LARGE SCALE GENOMIC DNA]</scope>
    <source>
        <strain evidence="2 3">YC419</strain>
    </source>
</reference>
<dbReference type="Proteomes" id="UP001518140">
    <property type="component" value="Unassembled WGS sequence"/>
</dbReference>
<comment type="caution">
    <text evidence="2">The sequence shown here is derived from an EMBL/GenBank/DDBJ whole genome shotgun (WGS) entry which is preliminary data.</text>
</comment>
<evidence type="ECO:0000313" key="3">
    <source>
        <dbReference type="Proteomes" id="UP001518140"/>
    </source>
</evidence>
<dbReference type="RefSeq" id="WP_165344237.1">
    <property type="nucleotide sequence ID" value="NZ_JAAKZX010000199.1"/>
</dbReference>
<dbReference type="Gene3D" id="1.20.1250.20">
    <property type="entry name" value="MFS general substrate transporter like domains"/>
    <property type="match status" value="1"/>
</dbReference>